<comment type="caution">
    <text evidence="1">The sequence shown here is derived from an EMBL/GenBank/DDBJ whole genome shotgun (WGS) entry which is preliminary data.</text>
</comment>
<keyword evidence="2" id="KW-1185">Reference proteome</keyword>
<gene>
    <name evidence="1" type="ORF">QBC46DRAFT_356630</name>
</gene>
<name>A0AAN6N1K0_9PEZI</name>
<sequence>MARANPGILVSFKPTLNLAVQMSGSGRLNGNFTVTYLTLPSLSMIQTNSVNIGDFSGSIAAVVPRNHYSGAVTASPTSDTGSSEVVFGLRIMPQSKMDFTVFDYTSSSEATLERRDVALASAEFAIQIMHKIQLISDGTEVQVVDSYDPIMAWVDSDNVSPAWTNADAVTVPLGPGASPAVMYRGEGETPEARNPPSLSGHAAFTGDFMHCSDSGTIACQFLLNVSNIDTDLQNDYDGENAAANADGGLLQRAGLIARAVPFWDIAERIKSRATRTKELVPRRTETARPWTITPPSGNSFTSLSSPYLTGNSGQVLTAANANAGYFNLQNQFDCVTGAITNAAGPSLDLASEHLMEQNLVALGWQFQMTGYAPGTSQARPYPSRFRNNVVPEALMGANGVFRRPWNTWDSTAPQGTHVDPTLSPEREMWDAIGSVSHPEYMVNLQQTINAFKSRMMRGISAIGSDRWAQFNWDDTSEATGYVHAIEALSEIPSLNRINDIMNQFDVAVARNNLSNGAPTYAGTLWREFVYQVVIARTEGAQGQYRRWLWRMRDNWRAEFQRATAGQASSARTGEIMEVITEIADILNTYDPVTNPDDFVIDKTGLFPDPTSP</sequence>
<evidence type="ECO:0000313" key="2">
    <source>
        <dbReference type="Proteomes" id="UP001303473"/>
    </source>
</evidence>
<reference evidence="2" key="1">
    <citation type="journal article" date="2023" name="Mol. Phylogenet. Evol.">
        <title>Genome-scale phylogeny and comparative genomics of the fungal order Sordariales.</title>
        <authorList>
            <person name="Hensen N."/>
            <person name="Bonometti L."/>
            <person name="Westerberg I."/>
            <person name="Brannstrom I.O."/>
            <person name="Guillou S."/>
            <person name="Cros-Aarteil S."/>
            <person name="Calhoun S."/>
            <person name="Haridas S."/>
            <person name="Kuo A."/>
            <person name="Mondo S."/>
            <person name="Pangilinan J."/>
            <person name="Riley R."/>
            <person name="LaButti K."/>
            <person name="Andreopoulos B."/>
            <person name="Lipzen A."/>
            <person name="Chen C."/>
            <person name="Yan M."/>
            <person name="Daum C."/>
            <person name="Ng V."/>
            <person name="Clum A."/>
            <person name="Steindorff A."/>
            <person name="Ohm R.A."/>
            <person name="Martin F."/>
            <person name="Silar P."/>
            <person name="Natvig D.O."/>
            <person name="Lalanne C."/>
            <person name="Gautier V."/>
            <person name="Ament-Velasquez S.L."/>
            <person name="Kruys A."/>
            <person name="Hutchinson M.I."/>
            <person name="Powell A.J."/>
            <person name="Barry K."/>
            <person name="Miller A.N."/>
            <person name="Grigoriev I.V."/>
            <person name="Debuchy R."/>
            <person name="Gladieux P."/>
            <person name="Hiltunen Thoren M."/>
            <person name="Johannesson H."/>
        </authorList>
    </citation>
    <scope>NUCLEOTIDE SEQUENCE [LARGE SCALE GENOMIC DNA]</scope>
    <source>
        <strain evidence="2">CBS 340.73</strain>
    </source>
</reference>
<proteinExistence type="predicted"/>
<organism evidence="1 2">
    <name type="scientific">Diplogelasinospora grovesii</name>
    <dbReference type="NCBI Taxonomy" id="303347"/>
    <lineage>
        <taxon>Eukaryota</taxon>
        <taxon>Fungi</taxon>
        <taxon>Dikarya</taxon>
        <taxon>Ascomycota</taxon>
        <taxon>Pezizomycotina</taxon>
        <taxon>Sordariomycetes</taxon>
        <taxon>Sordariomycetidae</taxon>
        <taxon>Sordariales</taxon>
        <taxon>Diplogelasinosporaceae</taxon>
        <taxon>Diplogelasinospora</taxon>
    </lineage>
</organism>
<dbReference type="EMBL" id="MU853853">
    <property type="protein sequence ID" value="KAK3937495.1"/>
    <property type="molecule type" value="Genomic_DNA"/>
</dbReference>
<dbReference type="AlphaFoldDB" id="A0AAN6N1K0"/>
<protein>
    <submittedName>
        <fullName evidence="1">Uncharacterized protein</fullName>
    </submittedName>
</protein>
<dbReference type="Proteomes" id="UP001303473">
    <property type="component" value="Unassembled WGS sequence"/>
</dbReference>
<accession>A0AAN6N1K0</accession>
<evidence type="ECO:0000313" key="1">
    <source>
        <dbReference type="EMBL" id="KAK3937495.1"/>
    </source>
</evidence>